<dbReference type="SUPFAM" id="SSF54593">
    <property type="entry name" value="Glyoxalase/Bleomycin resistance protein/Dihydroxybiphenyl dioxygenase"/>
    <property type="match status" value="1"/>
</dbReference>
<sequence length="122" mass="13323">MPDSPIIAVMIHAADWRAATLWYAQAFPRARRVVHEPDDFGHLQLDGLSLEIVPCDAKVGQGPAGTVVYWHVSDLPGEVQRLSALGARLYRGPLAIEGGEWICQVQDPWGNCIGLRQPATLA</sequence>
<dbReference type="RefSeq" id="WP_108546262.1">
    <property type="nucleotide sequence ID" value="NZ_PIZE01000013.1"/>
</dbReference>
<name>A0A2T6GC78_9PSED</name>
<keyword evidence="1" id="KW-0560">Oxidoreductase</keyword>
<keyword evidence="1" id="KW-0223">Dioxygenase</keyword>
<dbReference type="Proteomes" id="UP000244178">
    <property type="component" value="Unassembled WGS sequence"/>
</dbReference>
<reference evidence="1 2" key="1">
    <citation type="submission" date="2018-03" db="EMBL/GenBank/DDBJ databases">
        <title>Draft genome sequence of the plant growth promoting rhizobacterium Pseudomonas protegens strain BNJ-SS-45 isolated from wheat (Triticum aestivum) rhizosphere.</title>
        <authorList>
            <person name="Bajpai A."/>
            <person name="Shende K."/>
            <person name="Meena N."/>
            <person name="Upadhyayula S.R."/>
            <person name="Suravajhala P."/>
            <person name="Medicherla K.M."/>
            <person name="Johri B.N."/>
        </authorList>
    </citation>
    <scope>NUCLEOTIDE SEQUENCE [LARGE SCALE GENOMIC DNA]</scope>
    <source>
        <strain evidence="1 2">BNJ-SS-45</strain>
    </source>
</reference>
<dbReference type="InterPro" id="IPR029068">
    <property type="entry name" value="Glyas_Bleomycin-R_OHBP_Dase"/>
</dbReference>
<proteinExistence type="predicted"/>
<protein>
    <submittedName>
        <fullName evidence="1">Glyoxalase/bleomycin resistance/dioxygenase family protein</fullName>
    </submittedName>
</protein>
<dbReference type="AlphaFoldDB" id="A0A2T6GC78"/>
<evidence type="ECO:0000313" key="2">
    <source>
        <dbReference type="Proteomes" id="UP000244178"/>
    </source>
</evidence>
<dbReference type="EMBL" id="PYJM01000009">
    <property type="protein sequence ID" value="PUA41757.1"/>
    <property type="molecule type" value="Genomic_DNA"/>
</dbReference>
<dbReference type="GO" id="GO:0051213">
    <property type="term" value="F:dioxygenase activity"/>
    <property type="evidence" value="ECO:0007669"/>
    <property type="project" value="UniProtKB-KW"/>
</dbReference>
<organism evidence="1 2">
    <name type="scientific">Pseudomonas protegens</name>
    <dbReference type="NCBI Taxonomy" id="380021"/>
    <lineage>
        <taxon>Bacteria</taxon>
        <taxon>Pseudomonadati</taxon>
        <taxon>Pseudomonadota</taxon>
        <taxon>Gammaproteobacteria</taxon>
        <taxon>Pseudomonadales</taxon>
        <taxon>Pseudomonadaceae</taxon>
        <taxon>Pseudomonas</taxon>
    </lineage>
</organism>
<accession>A0A2T6GC78</accession>
<gene>
    <name evidence="1" type="ORF">C5U62_30175</name>
</gene>
<dbReference type="Gene3D" id="3.10.180.10">
    <property type="entry name" value="2,3-Dihydroxybiphenyl 1,2-Dioxygenase, domain 1"/>
    <property type="match status" value="1"/>
</dbReference>
<evidence type="ECO:0000313" key="1">
    <source>
        <dbReference type="EMBL" id="PUA41757.1"/>
    </source>
</evidence>
<comment type="caution">
    <text evidence="1">The sequence shown here is derived from an EMBL/GenBank/DDBJ whole genome shotgun (WGS) entry which is preliminary data.</text>
</comment>